<protein>
    <submittedName>
        <fullName evidence="2">Hydrolase</fullName>
    </submittedName>
</protein>
<comment type="caution">
    <text evidence="2">The sequence shown here is derived from an EMBL/GenBank/DDBJ whole genome shotgun (WGS) entry which is preliminary data.</text>
</comment>
<feature type="transmembrane region" description="Helical" evidence="1">
    <location>
        <begin position="131"/>
        <end position="160"/>
    </location>
</feature>
<sequence>MWPLGHAAVGYLLYTLATRARFDRPPTALALCALLVGTQFPDLVDKPLAWYVGVLPTGRTLAHSLLVLIPVSLVVLALARRYDRTELGFAFVLGALSHAVVDVIPALWGAADPNMLLWPLVPVEAYESGPPTVVGLFLASLSDPYFLLEFVLAALALVAWRRDGYPGLELVRSAVGRVLPGRSDA</sequence>
<keyword evidence="1" id="KW-0812">Transmembrane</keyword>
<dbReference type="RefSeq" id="WP_087713879.1">
    <property type="nucleotide sequence ID" value="NZ_MWPH01000001.1"/>
</dbReference>
<dbReference type="GO" id="GO:0016787">
    <property type="term" value="F:hydrolase activity"/>
    <property type="evidence" value="ECO:0007669"/>
    <property type="project" value="UniProtKB-KW"/>
</dbReference>
<keyword evidence="1" id="KW-0472">Membrane</keyword>
<dbReference type="OrthoDB" id="200338at2157"/>
<name>A0A202EBW0_9EURY</name>
<gene>
    <name evidence="2" type="ORF">B2G88_02520</name>
</gene>
<dbReference type="InterPro" id="IPR007404">
    <property type="entry name" value="YdjM-like"/>
</dbReference>
<keyword evidence="3" id="KW-1185">Reference proteome</keyword>
<feature type="transmembrane region" description="Helical" evidence="1">
    <location>
        <begin position="60"/>
        <end position="79"/>
    </location>
</feature>
<dbReference type="Pfam" id="PF04307">
    <property type="entry name" value="YdjM"/>
    <property type="match status" value="1"/>
</dbReference>
<accession>A0A202EBW0</accession>
<evidence type="ECO:0000256" key="1">
    <source>
        <dbReference type="SAM" id="Phobius"/>
    </source>
</evidence>
<feature type="transmembrane region" description="Helical" evidence="1">
    <location>
        <begin position="91"/>
        <end position="111"/>
    </location>
</feature>
<organism evidence="2 3">
    <name type="scientific">Natronolimnobius baerhuensis</name>
    <dbReference type="NCBI Taxonomy" id="253108"/>
    <lineage>
        <taxon>Archaea</taxon>
        <taxon>Methanobacteriati</taxon>
        <taxon>Methanobacteriota</taxon>
        <taxon>Stenosarchaea group</taxon>
        <taxon>Halobacteria</taxon>
        <taxon>Halobacteriales</taxon>
        <taxon>Natrialbaceae</taxon>
        <taxon>Natronolimnobius</taxon>
    </lineage>
</organism>
<keyword evidence="1" id="KW-1133">Transmembrane helix</keyword>
<evidence type="ECO:0000313" key="2">
    <source>
        <dbReference type="EMBL" id="OVE85711.1"/>
    </source>
</evidence>
<evidence type="ECO:0000313" key="3">
    <source>
        <dbReference type="Proteomes" id="UP000196084"/>
    </source>
</evidence>
<proteinExistence type="predicted"/>
<keyword evidence="2" id="KW-0378">Hydrolase</keyword>
<reference evidence="2 3" key="1">
    <citation type="submission" date="2017-02" db="EMBL/GenBank/DDBJ databases">
        <title>Natronthermophilus aegyptiacus gen. nov.,sp. nov., an aerobic, extremely halophilic alkalithermophilic archaeon isolated from the athalassohaline Wadi An Natrun, Egypt.</title>
        <authorList>
            <person name="Zhao B."/>
        </authorList>
    </citation>
    <scope>NUCLEOTIDE SEQUENCE [LARGE SCALE GENOMIC DNA]</scope>
    <source>
        <strain evidence="2 3">CGMCC 1.3597</strain>
    </source>
</reference>
<dbReference type="EMBL" id="MWPH01000001">
    <property type="protein sequence ID" value="OVE85711.1"/>
    <property type="molecule type" value="Genomic_DNA"/>
</dbReference>
<dbReference type="AlphaFoldDB" id="A0A202EBW0"/>
<dbReference type="Proteomes" id="UP000196084">
    <property type="component" value="Unassembled WGS sequence"/>
</dbReference>